<protein>
    <submittedName>
        <fullName evidence="2">Uncharacterized protein</fullName>
    </submittedName>
</protein>
<dbReference type="Proteomes" id="UP000315783">
    <property type="component" value="Unassembled WGS sequence"/>
</dbReference>
<accession>A0A545UKK8</accession>
<keyword evidence="3" id="KW-1185">Reference proteome</keyword>
<evidence type="ECO:0000313" key="2">
    <source>
        <dbReference type="EMBL" id="TQV89993.1"/>
    </source>
</evidence>
<name>A0A545UKK8_9HYPO</name>
<comment type="caution">
    <text evidence="2">The sequence shown here is derived from an EMBL/GenBank/DDBJ whole genome shotgun (WGS) entry which is preliminary data.</text>
</comment>
<keyword evidence="1" id="KW-0812">Transmembrane</keyword>
<evidence type="ECO:0000313" key="3">
    <source>
        <dbReference type="Proteomes" id="UP000315783"/>
    </source>
</evidence>
<feature type="transmembrane region" description="Helical" evidence="1">
    <location>
        <begin position="47"/>
        <end position="65"/>
    </location>
</feature>
<reference evidence="2 3" key="1">
    <citation type="journal article" date="2019" name="Appl. Microbiol. Biotechnol.">
        <title>Genome sequence of Isaria javanica and comparative genome analysis insights into family S53 peptidase evolution in fungal entomopathogens.</title>
        <authorList>
            <person name="Lin R."/>
            <person name="Zhang X."/>
            <person name="Xin B."/>
            <person name="Zou M."/>
            <person name="Gao Y."/>
            <person name="Qin F."/>
            <person name="Hu Q."/>
            <person name="Xie B."/>
            <person name="Cheng X."/>
        </authorList>
    </citation>
    <scope>NUCLEOTIDE SEQUENCE [LARGE SCALE GENOMIC DNA]</scope>
    <source>
        <strain evidence="2 3">IJ1G</strain>
    </source>
</reference>
<organism evidence="2 3">
    <name type="scientific">Cordyceps javanica</name>
    <dbReference type="NCBI Taxonomy" id="43265"/>
    <lineage>
        <taxon>Eukaryota</taxon>
        <taxon>Fungi</taxon>
        <taxon>Dikarya</taxon>
        <taxon>Ascomycota</taxon>
        <taxon>Pezizomycotina</taxon>
        <taxon>Sordariomycetes</taxon>
        <taxon>Hypocreomycetidae</taxon>
        <taxon>Hypocreales</taxon>
        <taxon>Cordycipitaceae</taxon>
        <taxon>Cordyceps</taxon>
    </lineage>
</organism>
<sequence>MTYHTNTKYLHGRESRWVSLMVRWFFFSDRLCRRLVSLLPPIPQTSFILIHFLFFFIYINCYNTATARKSQLLGRCISLNHDGHIETESSNSGWWLRMDCILLVSTRE</sequence>
<evidence type="ECO:0000256" key="1">
    <source>
        <dbReference type="SAM" id="Phobius"/>
    </source>
</evidence>
<dbReference type="AlphaFoldDB" id="A0A545UKK8"/>
<proteinExistence type="predicted"/>
<dbReference type="EMBL" id="SPUK01000046">
    <property type="protein sequence ID" value="TQV89993.1"/>
    <property type="molecule type" value="Genomic_DNA"/>
</dbReference>
<keyword evidence="1" id="KW-0472">Membrane</keyword>
<keyword evidence="1" id="KW-1133">Transmembrane helix</keyword>
<gene>
    <name evidence="2" type="ORF">IF1G_11334</name>
</gene>